<reference evidence="3" key="1">
    <citation type="journal article" date="2014" name="Int. J. Syst. Evol. Microbiol.">
        <title>Complete genome sequence of Corynebacterium casei LMG S-19264T (=DSM 44701T), isolated from a smear-ripened cheese.</title>
        <authorList>
            <consortium name="US DOE Joint Genome Institute (JGI-PGF)"/>
            <person name="Walter F."/>
            <person name="Albersmeier A."/>
            <person name="Kalinowski J."/>
            <person name="Ruckert C."/>
        </authorList>
    </citation>
    <scope>NUCLEOTIDE SEQUENCE</scope>
    <source>
        <strain evidence="3">CGMCC 1.12777</strain>
    </source>
</reference>
<name>A0A8J2ZYG3_9BACL</name>
<evidence type="ECO:0000259" key="2">
    <source>
        <dbReference type="Pfam" id="PF14145"/>
    </source>
</evidence>
<comment type="caution">
    <text evidence="3">The sequence shown here is derived from an EMBL/GenBank/DDBJ whole genome shotgun (WGS) entry which is preliminary data.</text>
</comment>
<keyword evidence="1" id="KW-0472">Membrane</keyword>
<dbReference type="AlphaFoldDB" id="A0A8J2ZYG3"/>
<dbReference type="InterPro" id="IPR025424">
    <property type="entry name" value="YrhK_domain"/>
</dbReference>
<sequence length="96" mass="11397">MSKNTPDVHSADRTLSFEWEHHKIIIHHRYQWLHIINDIVIGLWFLVGSFLFFFEAYQKAGTYLFVIGSAQMLIRPLIRIAHKLHVGEIETQKLHF</sequence>
<organism evidence="3 4">
    <name type="scientific">Pullulanibacillus pueri</name>
    <dbReference type="NCBI Taxonomy" id="1437324"/>
    <lineage>
        <taxon>Bacteria</taxon>
        <taxon>Bacillati</taxon>
        <taxon>Bacillota</taxon>
        <taxon>Bacilli</taxon>
        <taxon>Bacillales</taxon>
        <taxon>Sporolactobacillaceae</taxon>
        <taxon>Pullulanibacillus</taxon>
    </lineage>
</organism>
<evidence type="ECO:0000313" key="3">
    <source>
        <dbReference type="EMBL" id="GGH86805.1"/>
    </source>
</evidence>
<dbReference type="RefSeq" id="WP_188498715.1">
    <property type="nucleotide sequence ID" value="NZ_BMFV01000034.1"/>
</dbReference>
<dbReference type="EMBL" id="BMFV01000034">
    <property type="protein sequence ID" value="GGH86805.1"/>
    <property type="molecule type" value="Genomic_DNA"/>
</dbReference>
<accession>A0A8J2ZYG3</accession>
<evidence type="ECO:0000313" key="4">
    <source>
        <dbReference type="Proteomes" id="UP000656813"/>
    </source>
</evidence>
<gene>
    <name evidence="3" type="ORF">GCM10007096_35370</name>
</gene>
<dbReference type="Pfam" id="PF14145">
    <property type="entry name" value="YrhK"/>
    <property type="match status" value="1"/>
</dbReference>
<reference evidence="3" key="2">
    <citation type="submission" date="2020-09" db="EMBL/GenBank/DDBJ databases">
        <authorList>
            <person name="Sun Q."/>
            <person name="Zhou Y."/>
        </authorList>
    </citation>
    <scope>NUCLEOTIDE SEQUENCE</scope>
    <source>
        <strain evidence="3">CGMCC 1.12777</strain>
    </source>
</reference>
<feature type="transmembrane region" description="Helical" evidence="1">
    <location>
        <begin position="32"/>
        <end position="54"/>
    </location>
</feature>
<keyword evidence="1" id="KW-0812">Transmembrane</keyword>
<evidence type="ECO:0000256" key="1">
    <source>
        <dbReference type="SAM" id="Phobius"/>
    </source>
</evidence>
<proteinExistence type="predicted"/>
<feature type="domain" description="YrhK" evidence="2">
    <location>
        <begin position="28"/>
        <end position="83"/>
    </location>
</feature>
<keyword evidence="4" id="KW-1185">Reference proteome</keyword>
<keyword evidence="1" id="KW-1133">Transmembrane helix</keyword>
<protein>
    <recommendedName>
        <fullName evidence="2">YrhK domain-containing protein</fullName>
    </recommendedName>
</protein>
<dbReference type="Proteomes" id="UP000656813">
    <property type="component" value="Unassembled WGS sequence"/>
</dbReference>